<evidence type="ECO:0000313" key="2">
    <source>
        <dbReference type="Proteomes" id="UP000716291"/>
    </source>
</evidence>
<evidence type="ECO:0000313" key="1">
    <source>
        <dbReference type="EMBL" id="KAG1282130.1"/>
    </source>
</evidence>
<gene>
    <name evidence="1" type="ORF">G6F64_014422</name>
</gene>
<accession>A0A9P6WTF8</accession>
<organism evidence="1 2">
    <name type="scientific">Rhizopus oryzae</name>
    <name type="common">Mucormycosis agent</name>
    <name type="synonym">Rhizopus arrhizus var. delemar</name>
    <dbReference type="NCBI Taxonomy" id="64495"/>
    <lineage>
        <taxon>Eukaryota</taxon>
        <taxon>Fungi</taxon>
        <taxon>Fungi incertae sedis</taxon>
        <taxon>Mucoromycota</taxon>
        <taxon>Mucoromycotina</taxon>
        <taxon>Mucoromycetes</taxon>
        <taxon>Mucorales</taxon>
        <taxon>Mucorineae</taxon>
        <taxon>Rhizopodaceae</taxon>
        <taxon>Rhizopus</taxon>
    </lineage>
</organism>
<dbReference type="Proteomes" id="UP000716291">
    <property type="component" value="Unassembled WGS sequence"/>
</dbReference>
<dbReference type="EMBL" id="JAANQT010008319">
    <property type="protein sequence ID" value="KAG1282130.1"/>
    <property type="molecule type" value="Genomic_DNA"/>
</dbReference>
<dbReference type="AlphaFoldDB" id="A0A9P6WTF8"/>
<reference evidence="1" key="1">
    <citation type="journal article" date="2020" name="Microb. Genom.">
        <title>Genetic diversity of clinical and environmental Mucorales isolates obtained from an investigation of mucormycosis cases among solid organ transplant recipients.</title>
        <authorList>
            <person name="Nguyen M.H."/>
            <person name="Kaul D."/>
            <person name="Muto C."/>
            <person name="Cheng S.J."/>
            <person name="Richter R.A."/>
            <person name="Bruno V.M."/>
            <person name="Liu G."/>
            <person name="Beyhan S."/>
            <person name="Sundermann A.J."/>
            <person name="Mounaud S."/>
            <person name="Pasculle A.W."/>
            <person name="Nierman W.C."/>
            <person name="Driscoll E."/>
            <person name="Cumbie R."/>
            <person name="Clancy C.J."/>
            <person name="Dupont C.L."/>
        </authorList>
    </citation>
    <scope>NUCLEOTIDE SEQUENCE</scope>
    <source>
        <strain evidence="1">GL11</strain>
    </source>
</reference>
<protein>
    <submittedName>
        <fullName evidence="1">Uncharacterized protein</fullName>
    </submittedName>
</protein>
<name>A0A9P6WTF8_RHIOR</name>
<keyword evidence="2" id="KW-1185">Reference proteome</keyword>
<comment type="caution">
    <text evidence="1">The sequence shown here is derived from an EMBL/GenBank/DDBJ whole genome shotgun (WGS) entry which is preliminary data.</text>
</comment>
<proteinExistence type="predicted"/>
<sequence length="125" mass="13722">MHIERAEAGTFEDVGHFDLAVDTLFAQHRHARTRTGTDERRGDIFVEVEAELGLQARCVEGAGDFTLGIGIGRVVAALLHRVGDRPPGIEQRIPPPFGQVLATQRHAHHRRGGRLGDALRALVLH</sequence>